<name>A0A1X2I7W7_9FUNG</name>
<evidence type="ECO:0000313" key="3">
    <source>
        <dbReference type="EMBL" id="ORZ11202.1"/>
    </source>
</evidence>
<dbReference type="EMBL" id="MCGE01000022">
    <property type="protein sequence ID" value="ORZ11202.1"/>
    <property type="molecule type" value="Genomic_DNA"/>
</dbReference>
<keyword evidence="4" id="KW-1185">Reference proteome</keyword>
<accession>A0A1X2I7W7</accession>
<proteinExistence type="predicted"/>
<feature type="transmembrane region" description="Helical" evidence="2">
    <location>
        <begin position="40"/>
        <end position="58"/>
    </location>
</feature>
<evidence type="ECO:0000256" key="2">
    <source>
        <dbReference type="SAM" id="Phobius"/>
    </source>
</evidence>
<gene>
    <name evidence="3" type="ORF">BCR42DRAFT_494226</name>
</gene>
<reference evidence="3 4" key="1">
    <citation type="submission" date="2016-07" db="EMBL/GenBank/DDBJ databases">
        <title>Pervasive Adenine N6-methylation of Active Genes in Fungi.</title>
        <authorList>
            <consortium name="DOE Joint Genome Institute"/>
            <person name="Mondo S.J."/>
            <person name="Dannebaum R.O."/>
            <person name="Kuo R.C."/>
            <person name="Labutti K."/>
            <person name="Haridas S."/>
            <person name="Kuo A."/>
            <person name="Salamov A."/>
            <person name="Ahrendt S.R."/>
            <person name="Lipzen A."/>
            <person name="Sullivan W."/>
            <person name="Andreopoulos W.B."/>
            <person name="Clum A."/>
            <person name="Lindquist E."/>
            <person name="Daum C."/>
            <person name="Ramamoorthy G.K."/>
            <person name="Gryganskyi A."/>
            <person name="Culley D."/>
            <person name="Magnuson J.K."/>
            <person name="James T.Y."/>
            <person name="O'Malley M.A."/>
            <person name="Stajich J.E."/>
            <person name="Spatafora J.W."/>
            <person name="Visel A."/>
            <person name="Grigoriev I.V."/>
        </authorList>
    </citation>
    <scope>NUCLEOTIDE SEQUENCE [LARGE SCALE GENOMIC DNA]</scope>
    <source>
        <strain evidence="3 4">NRRL 1336</strain>
    </source>
</reference>
<keyword evidence="2" id="KW-0472">Membrane</keyword>
<feature type="region of interest" description="Disordered" evidence="1">
    <location>
        <begin position="1"/>
        <end position="37"/>
    </location>
</feature>
<protein>
    <submittedName>
        <fullName evidence="3">Uncharacterized protein</fullName>
    </submittedName>
</protein>
<evidence type="ECO:0000256" key="1">
    <source>
        <dbReference type="SAM" id="MobiDB-lite"/>
    </source>
</evidence>
<dbReference type="AlphaFoldDB" id="A0A1X2I7W7"/>
<keyword evidence="2" id="KW-1133">Transmembrane helix</keyword>
<organism evidence="3 4">
    <name type="scientific">Absidia repens</name>
    <dbReference type="NCBI Taxonomy" id="90262"/>
    <lineage>
        <taxon>Eukaryota</taxon>
        <taxon>Fungi</taxon>
        <taxon>Fungi incertae sedis</taxon>
        <taxon>Mucoromycota</taxon>
        <taxon>Mucoromycotina</taxon>
        <taxon>Mucoromycetes</taxon>
        <taxon>Mucorales</taxon>
        <taxon>Cunninghamellaceae</taxon>
        <taxon>Absidia</taxon>
    </lineage>
</organism>
<evidence type="ECO:0000313" key="4">
    <source>
        <dbReference type="Proteomes" id="UP000193560"/>
    </source>
</evidence>
<feature type="region of interest" description="Disordered" evidence="1">
    <location>
        <begin position="65"/>
        <end position="137"/>
    </location>
</feature>
<sequence length="137" mass="14927">MLSPRFPSLLNAGLKSGMKSRPNQPMMRSYSTQENKPSSMAPLMIAGFFALGGIIYYSRHKDALEGGKKLDPSDRKGQEIQKETDKAIKDRQDSTGAVDLRGQSSDTIVTENTSLPGHPAATKKDAYVDPQTAAKQK</sequence>
<feature type="compositionally biased region" description="Basic and acidic residues" evidence="1">
    <location>
        <begin position="65"/>
        <end position="93"/>
    </location>
</feature>
<keyword evidence="2" id="KW-0812">Transmembrane</keyword>
<dbReference type="OrthoDB" id="2285491at2759"/>
<comment type="caution">
    <text evidence="3">The sequence shown here is derived from an EMBL/GenBank/DDBJ whole genome shotgun (WGS) entry which is preliminary data.</text>
</comment>
<dbReference type="Proteomes" id="UP000193560">
    <property type="component" value="Unassembled WGS sequence"/>
</dbReference>
<feature type="compositionally biased region" description="Polar residues" evidence="1">
    <location>
        <begin position="102"/>
        <end position="115"/>
    </location>
</feature>